<sequence>MDSIDQTFQDYSGLPTYQTGNGSTPLHILNNNNNDQQTFVNTVRMPNTFIIDTTTPTFQNDTFEFYLSLPNDTRIYYITYTELHQLEIARLLNNSINLSRIPDHQFPNHYNTDSTTSPTTHLSTKQCSTTIF</sequence>
<organism evidence="1 2">
    <name type="scientific">Rhizophagus clarus</name>
    <dbReference type="NCBI Taxonomy" id="94130"/>
    <lineage>
        <taxon>Eukaryota</taxon>
        <taxon>Fungi</taxon>
        <taxon>Fungi incertae sedis</taxon>
        <taxon>Mucoromycota</taxon>
        <taxon>Glomeromycotina</taxon>
        <taxon>Glomeromycetes</taxon>
        <taxon>Glomerales</taxon>
        <taxon>Glomeraceae</taxon>
        <taxon>Rhizophagus</taxon>
    </lineage>
</organism>
<comment type="caution">
    <text evidence="1">The sequence shown here is derived from an EMBL/GenBank/DDBJ whole genome shotgun (WGS) entry which is preliminary data.</text>
</comment>
<dbReference type="Proteomes" id="UP000247702">
    <property type="component" value="Unassembled WGS sequence"/>
</dbReference>
<evidence type="ECO:0000313" key="1">
    <source>
        <dbReference type="EMBL" id="GBB84156.1"/>
    </source>
</evidence>
<reference evidence="1 2" key="1">
    <citation type="submission" date="2017-11" db="EMBL/GenBank/DDBJ databases">
        <title>The genome of Rhizophagus clarus HR1 reveals common genetic basis of auxotrophy among arbuscular mycorrhizal fungi.</title>
        <authorList>
            <person name="Kobayashi Y."/>
        </authorList>
    </citation>
    <scope>NUCLEOTIDE SEQUENCE [LARGE SCALE GENOMIC DNA]</scope>
    <source>
        <strain evidence="1 2">HR1</strain>
    </source>
</reference>
<dbReference type="EMBL" id="BEXD01000091">
    <property type="protein sequence ID" value="GBB84156.1"/>
    <property type="molecule type" value="Genomic_DNA"/>
</dbReference>
<dbReference type="AlphaFoldDB" id="A0A2Z6QVD7"/>
<name>A0A2Z6QVD7_9GLOM</name>
<keyword evidence="2" id="KW-1185">Reference proteome</keyword>
<evidence type="ECO:0000313" key="2">
    <source>
        <dbReference type="Proteomes" id="UP000247702"/>
    </source>
</evidence>
<gene>
    <name evidence="1" type="ORF">RclHR1_01080012</name>
</gene>
<proteinExistence type="predicted"/>
<accession>A0A2Z6QVD7</accession>
<protein>
    <submittedName>
        <fullName evidence="1">Uncharacterized protein</fullName>
    </submittedName>
</protein>